<dbReference type="AlphaFoldDB" id="A0A0P1GN08"/>
<keyword evidence="3" id="KW-1185">Reference proteome</keyword>
<dbReference type="Proteomes" id="UP000054935">
    <property type="component" value="Unassembled WGS sequence"/>
</dbReference>
<sequence>MPQRFHFIGLAWRTLVVALAIGFAVPVAAQNCQLPPELARLTRVLMPLSQSLGYLTDAQRARISDALSGLSEDDVIADLTENGLQSTSSTVLDILATADIAASDGVMRNPRRLANLLSDLDVQATLACQQADMTFFQKIQSGRLGGFLPGSPSDGLSEPRSQREQMVTAGNLIMVLAVLIGSFVGVDVLSRWILALVYNRKACRISAELRVGSTVLKGRVITLGKGGFRFYAAKPAAFDEQLPRMRSGKVRLQIGQHDVLAQIATIHEKVTDFRFAQPISLRTQKQMLRLSSISPFYVKKSGDGDDALVEKVIGAPETGPGAPGRVTQQQS</sequence>
<keyword evidence="1" id="KW-1133">Transmembrane helix</keyword>
<gene>
    <name evidence="2" type="ORF">TRN7648_01323</name>
</gene>
<keyword evidence="1" id="KW-0472">Membrane</keyword>
<protein>
    <submittedName>
        <fullName evidence="2">Uncharacterized protein</fullName>
    </submittedName>
</protein>
<keyword evidence="1" id="KW-0812">Transmembrane</keyword>
<dbReference type="RefSeq" id="WP_058246839.1">
    <property type="nucleotide sequence ID" value="NZ_CYSE01000002.1"/>
</dbReference>
<name>A0A0P1GN08_9RHOB</name>
<accession>A0A0P1GN08</accession>
<proteinExistence type="predicted"/>
<evidence type="ECO:0000256" key="1">
    <source>
        <dbReference type="SAM" id="Phobius"/>
    </source>
</evidence>
<evidence type="ECO:0000313" key="2">
    <source>
        <dbReference type="EMBL" id="CUH77151.1"/>
    </source>
</evidence>
<dbReference type="OrthoDB" id="7817968at2"/>
<reference evidence="2 3" key="1">
    <citation type="submission" date="2015-09" db="EMBL/GenBank/DDBJ databases">
        <authorList>
            <consortium name="Swine Surveillance"/>
        </authorList>
    </citation>
    <scope>NUCLEOTIDE SEQUENCE [LARGE SCALE GENOMIC DNA]</scope>
    <source>
        <strain evidence="2 3">CECT 7648</strain>
    </source>
</reference>
<evidence type="ECO:0000313" key="3">
    <source>
        <dbReference type="Proteomes" id="UP000054935"/>
    </source>
</evidence>
<dbReference type="EMBL" id="CYSE01000002">
    <property type="protein sequence ID" value="CUH77151.1"/>
    <property type="molecule type" value="Genomic_DNA"/>
</dbReference>
<organism evidence="2 3">
    <name type="scientific">Tropicibacter naphthalenivorans</name>
    <dbReference type="NCBI Taxonomy" id="441103"/>
    <lineage>
        <taxon>Bacteria</taxon>
        <taxon>Pseudomonadati</taxon>
        <taxon>Pseudomonadota</taxon>
        <taxon>Alphaproteobacteria</taxon>
        <taxon>Rhodobacterales</taxon>
        <taxon>Roseobacteraceae</taxon>
        <taxon>Tropicibacter</taxon>
    </lineage>
</organism>
<feature type="transmembrane region" description="Helical" evidence="1">
    <location>
        <begin position="172"/>
        <end position="194"/>
    </location>
</feature>